<keyword evidence="11 13" id="KW-0443">Lipid metabolism</keyword>
<keyword evidence="9 13" id="KW-0418">Kinase</keyword>
<comment type="caution">
    <text evidence="14">The sequence shown here is derived from an EMBL/GenBank/DDBJ whole genome shotgun (WGS) entry which is preliminary data.</text>
</comment>
<dbReference type="RefSeq" id="WP_191595502.1">
    <property type="nucleotide sequence ID" value="NZ_JACYFC010000004.1"/>
</dbReference>
<evidence type="ECO:0000256" key="8">
    <source>
        <dbReference type="ARBA" id="ARBA00022741"/>
    </source>
</evidence>
<dbReference type="PANTHER" id="PTHR42724">
    <property type="entry name" value="TETRAACYLDISACCHARIDE 4'-KINASE"/>
    <property type="match status" value="1"/>
</dbReference>
<evidence type="ECO:0000313" key="15">
    <source>
        <dbReference type="Proteomes" id="UP000604161"/>
    </source>
</evidence>
<evidence type="ECO:0000256" key="2">
    <source>
        <dbReference type="ARBA" id="ARBA00004870"/>
    </source>
</evidence>
<dbReference type="Pfam" id="PF02606">
    <property type="entry name" value="LpxK"/>
    <property type="match status" value="1"/>
</dbReference>
<dbReference type="SUPFAM" id="SSF52540">
    <property type="entry name" value="P-loop containing nucleoside triphosphate hydrolases"/>
    <property type="match status" value="1"/>
</dbReference>
<evidence type="ECO:0000256" key="4">
    <source>
        <dbReference type="ARBA" id="ARBA00016436"/>
    </source>
</evidence>
<evidence type="ECO:0000256" key="1">
    <source>
        <dbReference type="ARBA" id="ARBA00002274"/>
    </source>
</evidence>
<comment type="catalytic activity">
    <reaction evidence="13">
        <text>a lipid A disaccharide + ATP = a lipid IVA + ADP + H(+)</text>
        <dbReference type="Rhea" id="RHEA:67840"/>
        <dbReference type="ChEBI" id="CHEBI:15378"/>
        <dbReference type="ChEBI" id="CHEBI:30616"/>
        <dbReference type="ChEBI" id="CHEBI:176343"/>
        <dbReference type="ChEBI" id="CHEBI:176425"/>
        <dbReference type="ChEBI" id="CHEBI:456216"/>
        <dbReference type="EC" id="2.7.1.130"/>
    </reaction>
</comment>
<keyword evidence="15" id="KW-1185">Reference proteome</keyword>
<name>A0ABR8P1F6_9GAMM</name>
<protein>
    <recommendedName>
        <fullName evidence="4 13">Tetraacyldisaccharide 4'-kinase</fullName>
        <ecNumber evidence="3 13">2.7.1.130</ecNumber>
    </recommendedName>
    <alternativeName>
        <fullName evidence="12 13">Lipid A 4'-kinase</fullName>
    </alternativeName>
</protein>
<dbReference type="HAMAP" id="MF_00409">
    <property type="entry name" value="LpxK"/>
    <property type="match status" value="1"/>
</dbReference>
<reference evidence="14 15" key="1">
    <citation type="submission" date="2020-09" db="EMBL/GenBank/DDBJ databases">
        <title>Marinomonas sp. nov., isolated from the cysticercosis algae of Qingdao, China.</title>
        <authorList>
            <person name="Sun X."/>
        </authorList>
    </citation>
    <scope>NUCLEOTIDE SEQUENCE [LARGE SCALE GENOMIC DNA]</scope>
    <source>
        <strain evidence="14 15">SM2066</strain>
    </source>
</reference>
<dbReference type="EMBL" id="JACYFC010000004">
    <property type="protein sequence ID" value="MBD5772125.1"/>
    <property type="molecule type" value="Genomic_DNA"/>
</dbReference>
<keyword evidence="8 13" id="KW-0547">Nucleotide-binding</keyword>
<evidence type="ECO:0000256" key="3">
    <source>
        <dbReference type="ARBA" id="ARBA00012071"/>
    </source>
</evidence>
<comment type="function">
    <text evidence="1 13">Transfers the gamma-phosphate of ATP to the 4'-position of a tetraacyldisaccharide 1-phosphate intermediate (termed DS-1-P) to form tetraacyldisaccharide 1,4'-bis-phosphate (lipid IVA).</text>
</comment>
<evidence type="ECO:0000256" key="12">
    <source>
        <dbReference type="ARBA" id="ARBA00029757"/>
    </source>
</evidence>
<comment type="similarity">
    <text evidence="13">Belongs to the LpxK family.</text>
</comment>
<keyword evidence="10 13" id="KW-0067">ATP-binding</keyword>
<sequence>MSIESLFTRSWYGHCGWTNILRPIQPLVRHVVESKRTFFLEESDASFKAPVPVIIVGNISVGGTGKSPMVVALCQLLIEQGYRPGIVSRGHGVNINKPMSVQADSLASMVGDEPVMLARRTNCPLVVFPKRATAVKYLLATTDVNIVISDDGMQHYQLDRDIEIAMLDAKRGLGNGQLLPVGPLREPVERLNDVDFIVSISDEMTDTLEALNLPIVLAPLVSTQLISLDGTRQLSCGEAFSEQKKWHVMAGIGNPKRFIDTLQTLGLEKRNTSHQWFKDHHSFSVSDIPTNDGVIMTEKDAVKCQSLNLSNTNVWYLPVSMVLPETFQQAFLEKLNLIKVDDYHE</sequence>
<organism evidence="14 15">
    <name type="scientific">Marinomonas colpomeniae</name>
    <dbReference type="NCBI Taxonomy" id="2774408"/>
    <lineage>
        <taxon>Bacteria</taxon>
        <taxon>Pseudomonadati</taxon>
        <taxon>Pseudomonadota</taxon>
        <taxon>Gammaproteobacteria</taxon>
        <taxon>Oceanospirillales</taxon>
        <taxon>Oceanospirillaceae</taxon>
        <taxon>Marinomonas</taxon>
    </lineage>
</organism>
<evidence type="ECO:0000256" key="6">
    <source>
        <dbReference type="ARBA" id="ARBA00022556"/>
    </source>
</evidence>
<accession>A0ABR8P1F6</accession>
<keyword evidence="6 13" id="KW-0441">Lipid A biosynthesis</keyword>
<proteinExistence type="inferred from homology"/>
<evidence type="ECO:0000313" key="14">
    <source>
        <dbReference type="EMBL" id="MBD5772125.1"/>
    </source>
</evidence>
<dbReference type="PANTHER" id="PTHR42724:SF1">
    <property type="entry name" value="TETRAACYLDISACCHARIDE 4'-KINASE, MITOCHONDRIAL-RELATED"/>
    <property type="match status" value="1"/>
</dbReference>
<dbReference type="InterPro" id="IPR003758">
    <property type="entry name" value="LpxK"/>
</dbReference>
<evidence type="ECO:0000256" key="13">
    <source>
        <dbReference type="HAMAP-Rule" id="MF_00409"/>
    </source>
</evidence>
<keyword evidence="7 13" id="KW-0808">Transferase</keyword>
<dbReference type="GO" id="GO:0009029">
    <property type="term" value="F:lipid-A 4'-kinase activity"/>
    <property type="evidence" value="ECO:0007669"/>
    <property type="project" value="UniProtKB-EC"/>
</dbReference>
<gene>
    <name evidence="13" type="primary">lpxK</name>
    <name evidence="14" type="ORF">IF202_13875</name>
</gene>
<dbReference type="EC" id="2.7.1.130" evidence="3 13"/>
<keyword evidence="5 13" id="KW-0444">Lipid biosynthesis</keyword>
<evidence type="ECO:0000256" key="9">
    <source>
        <dbReference type="ARBA" id="ARBA00022777"/>
    </source>
</evidence>
<evidence type="ECO:0000256" key="7">
    <source>
        <dbReference type="ARBA" id="ARBA00022679"/>
    </source>
</evidence>
<dbReference type="InterPro" id="IPR027417">
    <property type="entry name" value="P-loop_NTPase"/>
</dbReference>
<evidence type="ECO:0000256" key="5">
    <source>
        <dbReference type="ARBA" id="ARBA00022516"/>
    </source>
</evidence>
<evidence type="ECO:0000256" key="10">
    <source>
        <dbReference type="ARBA" id="ARBA00022840"/>
    </source>
</evidence>
<evidence type="ECO:0000256" key="11">
    <source>
        <dbReference type="ARBA" id="ARBA00023098"/>
    </source>
</evidence>
<dbReference type="NCBIfam" id="TIGR00682">
    <property type="entry name" value="lpxK"/>
    <property type="match status" value="1"/>
</dbReference>
<comment type="caution">
    <text evidence="13">Lacks conserved residue(s) required for the propagation of feature annotation.</text>
</comment>
<dbReference type="Proteomes" id="UP000604161">
    <property type="component" value="Unassembled WGS sequence"/>
</dbReference>
<comment type="pathway">
    <text evidence="2 13">Glycolipid biosynthesis; lipid IV(A) biosynthesis; lipid IV(A) from (3R)-3-hydroxytetradecanoyl-[acyl-carrier-protein] and UDP-N-acetyl-alpha-D-glucosamine: step 6/6.</text>
</comment>